<organism evidence="1 2">
    <name type="scientific">Ensete ventricosum</name>
    <name type="common">Abyssinian banana</name>
    <name type="synonym">Musa ensete</name>
    <dbReference type="NCBI Taxonomy" id="4639"/>
    <lineage>
        <taxon>Eukaryota</taxon>
        <taxon>Viridiplantae</taxon>
        <taxon>Streptophyta</taxon>
        <taxon>Embryophyta</taxon>
        <taxon>Tracheophyta</taxon>
        <taxon>Spermatophyta</taxon>
        <taxon>Magnoliopsida</taxon>
        <taxon>Liliopsida</taxon>
        <taxon>Zingiberales</taxon>
        <taxon>Musaceae</taxon>
        <taxon>Ensete</taxon>
    </lineage>
</organism>
<dbReference type="Proteomes" id="UP000287651">
    <property type="component" value="Unassembled WGS sequence"/>
</dbReference>
<comment type="caution">
    <text evidence="1">The sequence shown here is derived from an EMBL/GenBank/DDBJ whole genome shotgun (WGS) entry which is preliminary data.</text>
</comment>
<accession>A0A427B6C4</accession>
<reference evidence="1 2" key="1">
    <citation type="journal article" date="2014" name="Agronomy (Basel)">
        <title>A Draft Genome Sequence for Ensete ventricosum, the Drought-Tolerant Tree Against Hunger.</title>
        <authorList>
            <person name="Harrison J."/>
            <person name="Moore K.A."/>
            <person name="Paszkiewicz K."/>
            <person name="Jones T."/>
            <person name="Grant M."/>
            <person name="Ambacheew D."/>
            <person name="Muzemil S."/>
            <person name="Studholme D.J."/>
        </authorList>
    </citation>
    <scope>NUCLEOTIDE SEQUENCE [LARGE SCALE GENOMIC DNA]</scope>
</reference>
<gene>
    <name evidence="1" type="ORF">B296_00006706</name>
</gene>
<dbReference type="EMBL" id="AMZH03000391">
    <property type="protein sequence ID" value="RRT84018.1"/>
    <property type="molecule type" value="Genomic_DNA"/>
</dbReference>
<sequence length="118" mass="12668">MYTWALGDFSLAPKGCASSSGHQLIDREPKRSSNAAVNFWSFVEMQPPRVNCDISRGVAYPRSGDLVWLASIGGASLFASASFHSSCGSPVVDVSTKTVVKGARYYHDSAPPMVKLAR</sequence>
<evidence type="ECO:0000313" key="2">
    <source>
        <dbReference type="Proteomes" id="UP000287651"/>
    </source>
</evidence>
<protein>
    <submittedName>
        <fullName evidence="1">Uncharacterized protein</fullName>
    </submittedName>
</protein>
<evidence type="ECO:0000313" key="1">
    <source>
        <dbReference type="EMBL" id="RRT84018.1"/>
    </source>
</evidence>
<proteinExistence type="predicted"/>
<dbReference type="AlphaFoldDB" id="A0A427B6C4"/>
<name>A0A427B6C4_ENSVE</name>